<reference evidence="1 2" key="1">
    <citation type="submission" date="2023-07" db="EMBL/GenBank/DDBJ databases">
        <title>Genomic Encyclopedia of Type Strains, Phase IV (KMG-IV): sequencing the most valuable type-strain genomes for metagenomic binning, comparative biology and taxonomic classification.</title>
        <authorList>
            <person name="Goeker M."/>
        </authorList>
    </citation>
    <scope>NUCLEOTIDE SEQUENCE [LARGE SCALE GENOMIC DNA]</scope>
    <source>
        <strain evidence="1 2">B6-8</strain>
    </source>
</reference>
<protein>
    <submittedName>
        <fullName evidence="1">Transglutaminase-like cysteine proteinase</fullName>
    </submittedName>
</protein>
<dbReference type="InterPro" id="IPR010319">
    <property type="entry name" value="Transglutaminase-like_Cys_pept"/>
</dbReference>
<name>A0ABU0HC53_9HYPH</name>
<dbReference type="Proteomes" id="UP001241603">
    <property type="component" value="Unassembled WGS sequence"/>
</dbReference>
<dbReference type="PANTHER" id="PTHR39327">
    <property type="match status" value="1"/>
</dbReference>
<gene>
    <name evidence="1" type="ORF">QO014_003963</name>
</gene>
<keyword evidence="2" id="KW-1185">Reference proteome</keyword>
<comment type="caution">
    <text evidence="1">The sequence shown here is derived from an EMBL/GenBank/DDBJ whole genome shotgun (WGS) entry which is preliminary data.</text>
</comment>
<evidence type="ECO:0000313" key="2">
    <source>
        <dbReference type="Proteomes" id="UP001241603"/>
    </source>
</evidence>
<dbReference type="Pfam" id="PF06035">
    <property type="entry name" value="Peptidase_C93"/>
    <property type="match status" value="1"/>
</dbReference>
<evidence type="ECO:0000313" key="1">
    <source>
        <dbReference type="EMBL" id="MDQ0439557.1"/>
    </source>
</evidence>
<organism evidence="1 2">
    <name type="scientific">Kaistia dalseonensis</name>
    <dbReference type="NCBI Taxonomy" id="410840"/>
    <lineage>
        <taxon>Bacteria</taxon>
        <taxon>Pseudomonadati</taxon>
        <taxon>Pseudomonadota</taxon>
        <taxon>Alphaproteobacteria</taxon>
        <taxon>Hyphomicrobiales</taxon>
        <taxon>Kaistiaceae</taxon>
        <taxon>Kaistia</taxon>
    </lineage>
</organism>
<proteinExistence type="predicted"/>
<dbReference type="PANTHER" id="PTHR39327:SF1">
    <property type="entry name" value="BLR5470 PROTEIN"/>
    <property type="match status" value="1"/>
</dbReference>
<dbReference type="EMBL" id="JAUSVO010000006">
    <property type="protein sequence ID" value="MDQ0439557.1"/>
    <property type="molecule type" value="Genomic_DNA"/>
</dbReference>
<accession>A0ABU0HC53</accession>
<dbReference type="Gene3D" id="3.10.620.30">
    <property type="match status" value="1"/>
</dbReference>
<sequence>MRVTGKTTQPVGHHELCARIPIECRERTATEDAVKLTPVLWQELIAVNDNVNTAIEPVTDKDNYGKDEYWNYPDDGKGDCEDFVLLKRRELLDRGWPAGALLITVVKQVNGDGHAVLTVRTDRGDLVLDNLESRIKLWSDTDYQFVKRQSDVDSGRWVAIDDDRSVLVGSIKR</sequence>